<dbReference type="EMBL" id="SMFX01000001">
    <property type="protein sequence ID" value="TCK16862.1"/>
    <property type="molecule type" value="Genomic_DNA"/>
</dbReference>
<dbReference type="RefSeq" id="WP_132970793.1">
    <property type="nucleotide sequence ID" value="NZ_SMFX01000001.1"/>
</dbReference>
<reference evidence="3 4" key="1">
    <citation type="submission" date="2019-03" db="EMBL/GenBank/DDBJ databases">
        <title>Genomic Encyclopedia of Type Strains, Phase IV (KMG-IV): sequencing the most valuable type-strain genomes for metagenomic binning, comparative biology and taxonomic classification.</title>
        <authorList>
            <person name="Goeker M."/>
        </authorList>
    </citation>
    <scope>NUCLEOTIDE SEQUENCE [LARGE SCALE GENOMIC DNA]</scope>
    <source>
        <strain evidence="3 4">DSM 19610</strain>
    </source>
</reference>
<evidence type="ECO:0008006" key="5">
    <source>
        <dbReference type="Google" id="ProtNLM"/>
    </source>
</evidence>
<feature type="signal peptide" evidence="2">
    <location>
        <begin position="1"/>
        <end position="22"/>
    </location>
</feature>
<protein>
    <recommendedName>
        <fullName evidence="5">MSHA biogenesis protein MshK</fullName>
    </recommendedName>
</protein>
<sequence>MRYSNLALSLIFLLTPCATALADPWGLLFTTPNQRARLDSGQAEPAPSASSSSGGSRQESAVEPIQLTGTLTSNRGKRTAWINGKPASRDVRVLGAGRVQLYTPSSESPLLIKSGQRLNPQTGEIVEGYTAPPEAVNATAQTETDTADAPM</sequence>
<evidence type="ECO:0000313" key="4">
    <source>
        <dbReference type="Proteomes" id="UP000295707"/>
    </source>
</evidence>
<comment type="caution">
    <text evidence="3">The sequence shown here is derived from an EMBL/GenBank/DDBJ whole genome shotgun (WGS) entry which is preliminary data.</text>
</comment>
<feature type="region of interest" description="Disordered" evidence="1">
    <location>
        <begin position="38"/>
        <end position="83"/>
    </location>
</feature>
<accession>A0A4R1HI31</accession>
<evidence type="ECO:0000313" key="3">
    <source>
        <dbReference type="EMBL" id="TCK16862.1"/>
    </source>
</evidence>
<gene>
    <name evidence="3" type="ORF">DFR30_0081</name>
</gene>
<organism evidence="3 4">
    <name type="scientific">Thiogranum longum</name>
    <dbReference type="NCBI Taxonomy" id="1537524"/>
    <lineage>
        <taxon>Bacteria</taxon>
        <taxon>Pseudomonadati</taxon>
        <taxon>Pseudomonadota</taxon>
        <taxon>Gammaproteobacteria</taxon>
        <taxon>Chromatiales</taxon>
        <taxon>Ectothiorhodospiraceae</taxon>
        <taxon>Thiogranum</taxon>
    </lineage>
</organism>
<evidence type="ECO:0000256" key="1">
    <source>
        <dbReference type="SAM" id="MobiDB-lite"/>
    </source>
</evidence>
<feature type="compositionally biased region" description="Low complexity" evidence="1">
    <location>
        <begin position="138"/>
        <end position="151"/>
    </location>
</feature>
<feature type="compositionally biased region" description="Low complexity" evidence="1">
    <location>
        <begin position="40"/>
        <end position="61"/>
    </location>
</feature>
<evidence type="ECO:0000256" key="2">
    <source>
        <dbReference type="SAM" id="SignalP"/>
    </source>
</evidence>
<keyword evidence="2" id="KW-0732">Signal</keyword>
<dbReference type="AlphaFoldDB" id="A0A4R1HI31"/>
<name>A0A4R1HI31_9GAMM</name>
<keyword evidence="4" id="KW-1185">Reference proteome</keyword>
<proteinExistence type="predicted"/>
<dbReference type="Proteomes" id="UP000295707">
    <property type="component" value="Unassembled WGS sequence"/>
</dbReference>
<feature type="region of interest" description="Disordered" evidence="1">
    <location>
        <begin position="128"/>
        <end position="151"/>
    </location>
</feature>
<feature type="chain" id="PRO_5020917009" description="MSHA biogenesis protein MshK" evidence="2">
    <location>
        <begin position="23"/>
        <end position="151"/>
    </location>
</feature>